<evidence type="ECO:0000256" key="4">
    <source>
        <dbReference type="SAM" id="Phobius"/>
    </source>
</evidence>
<name>A0A8X7WB16_BRACI</name>
<keyword evidence="1 4" id="KW-0812">Transmembrane</keyword>
<feature type="transmembrane region" description="Helical" evidence="4">
    <location>
        <begin position="64"/>
        <end position="93"/>
    </location>
</feature>
<dbReference type="OrthoDB" id="1746609at2759"/>
<reference evidence="5 6" key="1">
    <citation type="submission" date="2020-02" db="EMBL/GenBank/DDBJ databases">
        <authorList>
            <person name="Ma Q."/>
            <person name="Huang Y."/>
            <person name="Song X."/>
            <person name="Pei D."/>
        </authorList>
    </citation>
    <scope>NUCLEOTIDE SEQUENCE [LARGE SCALE GENOMIC DNA]</scope>
    <source>
        <strain evidence="5">Sxm20200214</strain>
        <tissue evidence="5">Leaf</tissue>
    </source>
</reference>
<evidence type="ECO:0008006" key="7">
    <source>
        <dbReference type="Google" id="ProtNLM"/>
    </source>
</evidence>
<proteinExistence type="predicted"/>
<dbReference type="EMBL" id="JAAMPC010000002">
    <property type="protein sequence ID" value="KAG2325228.1"/>
    <property type="molecule type" value="Genomic_DNA"/>
</dbReference>
<dbReference type="InterPro" id="IPR030184">
    <property type="entry name" value="WAT1-related"/>
</dbReference>
<accession>A0A8X7WB16</accession>
<keyword evidence="3 4" id="KW-0472">Membrane</keyword>
<keyword evidence="2 4" id="KW-1133">Transmembrane helix</keyword>
<evidence type="ECO:0000256" key="1">
    <source>
        <dbReference type="ARBA" id="ARBA00022692"/>
    </source>
</evidence>
<evidence type="ECO:0000256" key="2">
    <source>
        <dbReference type="ARBA" id="ARBA00022989"/>
    </source>
</evidence>
<comment type="caution">
    <text evidence="5">The sequence shown here is derived from an EMBL/GenBank/DDBJ whole genome shotgun (WGS) entry which is preliminary data.</text>
</comment>
<evidence type="ECO:0000313" key="5">
    <source>
        <dbReference type="EMBL" id="KAG2325228.1"/>
    </source>
</evidence>
<dbReference type="PANTHER" id="PTHR31218">
    <property type="entry name" value="WAT1-RELATED PROTEIN"/>
    <property type="match status" value="1"/>
</dbReference>
<dbReference type="GO" id="GO:0016020">
    <property type="term" value="C:membrane"/>
    <property type="evidence" value="ECO:0007669"/>
    <property type="project" value="InterPro"/>
</dbReference>
<organism evidence="5 6">
    <name type="scientific">Brassica carinata</name>
    <name type="common">Ethiopian mustard</name>
    <name type="synonym">Abyssinian cabbage</name>
    <dbReference type="NCBI Taxonomy" id="52824"/>
    <lineage>
        <taxon>Eukaryota</taxon>
        <taxon>Viridiplantae</taxon>
        <taxon>Streptophyta</taxon>
        <taxon>Embryophyta</taxon>
        <taxon>Tracheophyta</taxon>
        <taxon>Spermatophyta</taxon>
        <taxon>Magnoliopsida</taxon>
        <taxon>eudicotyledons</taxon>
        <taxon>Gunneridae</taxon>
        <taxon>Pentapetalae</taxon>
        <taxon>rosids</taxon>
        <taxon>malvids</taxon>
        <taxon>Brassicales</taxon>
        <taxon>Brassicaceae</taxon>
        <taxon>Brassiceae</taxon>
        <taxon>Brassica</taxon>
    </lineage>
</organism>
<sequence length="126" mass="13564">MHHPPGVGIPEPRGIAVDHSIHVSKIVDSGHGGRLSFIVWVSYTHWGLHLKGPVYISLFKPLSIVIAVAMGAIFLGDALYLGVVLSLGFYTVIWGKSREDLTRTVAGSEQLPLLLTHTIGDEASSL</sequence>
<protein>
    <recommendedName>
        <fullName evidence="7">WAT1-related protein</fullName>
    </recommendedName>
</protein>
<evidence type="ECO:0000256" key="3">
    <source>
        <dbReference type="ARBA" id="ARBA00023136"/>
    </source>
</evidence>
<dbReference type="GO" id="GO:0022857">
    <property type="term" value="F:transmembrane transporter activity"/>
    <property type="evidence" value="ECO:0007669"/>
    <property type="project" value="InterPro"/>
</dbReference>
<gene>
    <name evidence="5" type="ORF">Bca52824_007956</name>
</gene>
<dbReference type="AlphaFoldDB" id="A0A8X7WB16"/>
<keyword evidence="6" id="KW-1185">Reference proteome</keyword>
<evidence type="ECO:0000313" key="6">
    <source>
        <dbReference type="Proteomes" id="UP000886595"/>
    </source>
</evidence>
<dbReference type="Proteomes" id="UP000886595">
    <property type="component" value="Unassembled WGS sequence"/>
</dbReference>